<organism evidence="2 3">
    <name type="scientific">Acinetobacter calcoaceticus</name>
    <dbReference type="NCBI Taxonomy" id="471"/>
    <lineage>
        <taxon>Bacteria</taxon>
        <taxon>Pseudomonadati</taxon>
        <taxon>Pseudomonadota</taxon>
        <taxon>Gammaproteobacteria</taxon>
        <taxon>Moraxellales</taxon>
        <taxon>Moraxellaceae</taxon>
        <taxon>Acinetobacter</taxon>
        <taxon>Acinetobacter calcoaceticus/baumannii complex</taxon>
    </lineage>
</organism>
<accession>A0A4R1XWQ9</accession>
<gene>
    <name evidence="2" type="ORF">EC844_11031</name>
</gene>
<dbReference type="Proteomes" id="UP000294963">
    <property type="component" value="Unassembled WGS sequence"/>
</dbReference>
<feature type="chain" id="PRO_5020200884" evidence="1">
    <location>
        <begin position="24"/>
        <end position="268"/>
    </location>
</feature>
<sequence length="268" mass="31081">MKKTLLLCSLCFAFLSASQLSFALTPPLSAYKAPTNNQALVDDWIRYNSIMIKDEHEIALIAEPLAGLAQEDYHQYNVKLAEKTLKNLASIQPVTAEMQQLIEMIKYSLTEDLKLSALGSEVSEEDYENSAILEEQTHVLAQQIAQEVFLQLKQHSHQAPEFIQQWIDYQLLNLQYKYDYSTNWADYLVELSKLKSSDPEIYQLFKLRKQYLTGFIAAENQYQQRGNELDSPYDLDDDPNSLNLLESIEKIEMKLDEKFIQYYSHSKQ</sequence>
<name>A0A4R1XWQ9_ACICA</name>
<evidence type="ECO:0000256" key="1">
    <source>
        <dbReference type="SAM" id="SignalP"/>
    </source>
</evidence>
<dbReference type="AlphaFoldDB" id="A0A4R1XWQ9"/>
<comment type="caution">
    <text evidence="2">The sequence shown here is derived from an EMBL/GenBank/DDBJ whole genome shotgun (WGS) entry which is preliminary data.</text>
</comment>
<evidence type="ECO:0000313" key="3">
    <source>
        <dbReference type="Proteomes" id="UP000294963"/>
    </source>
</evidence>
<keyword evidence="1" id="KW-0732">Signal</keyword>
<reference evidence="2 3" key="1">
    <citation type="submission" date="2019-03" db="EMBL/GenBank/DDBJ databases">
        <title>Genomic analyses of the natural microbiome of Caenorhabditis elegans.</title>
        <authorList>
            <person name="Samuel B."/>
        </authorList>
    </citation>
    <scope>NUCLEOTIDE SEQUENCE [LARGE SCALE GENOMIC DNA]</scope>
    <source>
        <strain evidence="2 3">JUb89</strain>
    </source>
</reference>
<proteinExistence type="predicted"/>
<evidence type="ECO:0000313" key="2">
    <source>
        <dbReference type="EMBL" id="TCM66990.1"/>
    </source>
</evidence>
<feature type="signal peptide" evidence="1">
    <location>
        <begin position="1"/>
        <end position="23"/>
    </location>
</feature>
<dbReference type="EMBL" id="SLVJ01000010">
    <property type="protein sequence ID" value="TCM66990.1"/>
    <property type="molecule type" value="Genomic_DNA"/>
</dbReference>
<protein>
    <submittedName>
        <fullName evidence="2">Uncharacterized protein</fullName>
    </submittedName>
</protein>
<keyword evidence="3" id="KW-1185">Reference proteome</keyword>